<sequence>MFSGWSFGLRLLCISVGWRNRGSKNVIEVIAAHVCLDCIWNVMKWVVFVIYYYDCKKRFLEKKFDGAEGRP</sequence>
<organism evidence="1 2">
    <name type="scientific">Pistacia integerrima</name>
    <dbReference type="NCBI Taxonomy" id="434235"/>
    <lineage>
        <taxon>Eukaryota</taxon>
        <taxon>Viridiplantae</taxon>
        <taxon>Streptophyta</taxon>
        <taxon>Embryophyta</taxon>
        <taxon>Tracheophyta</taxon>
        <taxon>Spermatophyta</taxon>
        <taxon>Magnoliopsida</taxon>
        <taxon>eudicotyledons</taxon>
        <taxon>Gunneridae</taxon>
        <taxon>Pentapetalae</taxon>
        <taxon>rosids</taxon>
        <taxon>malvids</taxon>
        <taxon>Sapindales</taxon>
        <taxon>Anacardiaceae</taxon>
        <taxon>Pistacia</taxon>
    </lineage>
</organism>
<protein>
    <submittedName>
        <fullName evidence="1">Uncharacterized protein</fullName>
    </submittedName>
</protein>
<evidence type="ECO:0000313" key="1">
    <source>
        <dbReference type="EMBL" id="KAJ0052722.1"/>
    </source>
</evidence>
<name>A0ACC0ZKG5_9ROSI</name>
<evidence type="ECO:0000313" key="2">
    <source>
        <dbReference type="Proteomes" id="UP001163603"/>
    </source>
</evidence>
<comment type="caution">
    <text evidence="1">The sequence shown here is derived from an EMBL/GenBank/DDBJ whole genome shotgun (WGS) entry which is preliminary data.</text>
</comment>
<reference evidence="2" key="1">
    <citation type="journal article" date="2023" name="G3 (Bethesda)">
        <title>Genome assembly and association tests identify interacting loci associated with vigor, precocity, and sex in interspecific pistachio rootstocks.</title>
        <authorList>
            <person name="Palmer W."/>
            <person name="Jacygrad E."/>
            <person name="Sagayaradj S."/>
            <person name="Cavanaugh K."/>
            <person name="Han R."/>
            <person name="Bertier L."/>
            <person name="Beede B."/>
            <person name="Kafkas S."/>
            <person name="Golino D."/>
            <person name="Preece J."/>
            <person name="Michelmore R."/>
        </authorList>
    </citation>
    <scope>NUCLEOTIDE SEQUENCE [LARGE SCALE GENOMIC DNA]</scope>
</reference>
<dbReference type="Proteomes" id="UP001163603">
    <property type="component" value="Chromosome 1"/>
</dbReference>
<dbReference type="EMBL" id="CM047736">
    <property type="protein sequence ID" value="KAJ0052722.1"/>
    <property type="molecule type" value="Genomic_DNA"/>
</dbReference>
<proteinExistence type="predicted"/>
<keyword evidence="2" id="KW-1185">Reference proteome</keyword>
<gene>
    <name evidence="1" type="ORF">Pint_02679</name>
</gene>
<accession>A0ACC0ZKG5</accession>